<dbReference type="InterPro" id="IPR031348">
    <property type="entry name" value="PigL_N"/>
</dbReference>
<name>A0AAE0LRG4_9PEZI</name>
<evidence type="ECO:0000313" key="3">
    <source>
        <dbReference type="EMBL" id="KAK3294154.1"/>
    </source>
</evidence>
<dbReference type="RefSeq" id="XP_062657668.1">
    <property type="nucleotide sequence ID" value="XM_062806044.1"/>
</dbReference>
<proteinExistence type="predicted"/>
<dbReference type="EMBL" id="JAUEPN010000005">
    <property type="protein sequence ID" value="KAK3294154.1"/>
    <property type="molecule type" value="Genomic_DNA"/>
</dbReference>
<dbReference type="GeneID" id="87842992"/>
<protein>
    <recommendedName>
        <fullName evidence="2">Azaphilone pigments biosynthesis cluster protein L N-terminal domain-containing protein</fullName>
    </recommendedName>
</protein>
<gene>
    <name evidence="3" type="ORF">B0H64DRAFT_433379</name>
</gene>
<evidence type="ECO:0000259" key="2">
    <source>
        <dbReference type="Pfam" id="PF17111"/>
    </source>
</evidence>
<feature type="domain" description="Azaphilone pigments biosynthesis cluster protein L N-terminal" evidence="2">
    <location>
        <begin position="7"/>
        <end position="220"/>
    </location>
</feature>
<reference evidence="3" key="2">
    <citation type="submission" date="2023-06" db="EMBL/GenBank/DDBJ databases">
        <authorList>
            <consortium name="Lawrence Berkeley National Laboratory"/>
            <person name="Haridas S."/>
            <person name="Hensen N."/>
            <person name="Bonometti L."/>
            <person name="Westerberg I."/>
            <person name="Brannstrom I.O."/>
            <person name="Guillou S."/>
            <person name="Cros-Aarteil S."/>
            <person name="Calhoun S."/>
            <person name="Kuo A."/>
            <person name="Mondo S."/>
            <person name="Pangilinan J."/>
            <person name="Riley R."/>
            <person name="Labutti K."/>
            <person name="Andreopoulos B."/>
            <person name="Lipzen A."/>
            <person name="Chen C."/>
            <person name="Yanf M."/>
            <person name="Daum C."/>
            <person name="Ng V."/>
            <person name="Clum A."/>
            <person name="Steindorff A."/>
            <person name="Ohm R."/>
            <person name="Martin F."/>
            <person name="Silar P."/>
            <person name="Natvig D."/>
            <person name="Lalanne C."/>
            <person name="Gautier V."/>
            <person name="Ament-Velasquez S.L."/>
            <person name="Kruys A."/>
            <person name="Hutchinson M.I."/>
            <person name="Powell A.J."/>
            <person name="Barry K."/>
            <person name="Miller A.N."/>
            <person name="Grigoriev I.V."/>
            <person name="Debuchy R."/>
            <person name="Gladieux P."/>
            <person name="Thoren M.H."/>
            <person name="Johannesson H."/>
        </authorList>
    </citation>
    <scope>NUCLEOTIDE SEQUENCE</scope>
    <source>
        <strain evidence="3">CBS 168.71</strain>
    </source>
</reference>
<evidence type="ECO:0000256" key="1">
    <source>
        <dbReference type="SAM" id="Phobius"/>
    </source>
</evidence>
<keyword evidence="4" id="KW-1185">Reference proteome</keyword>
<dbReference type="Pfam" id="PF17111">
    <property type="entry name" value="PigL_N"/>
    <property type="match status" value="1"/>
</dbReference>
<reference evidence="3" key="1">
    <citation type="journal article" date="2023" name="Mol. Phylogenet. Evol.">
        <title>Genome-scale phylogeny and comparative genomics of the fungal order Sordariales.</title>
        <authorList>
            <person name="Hensen N."/>
            <person name="Bonometti L."/>
            <person name="Westerberg I."/>
            <person name="Brannstrom I.O."/>
            <person name="Guillou S."/>
            <person name="Cros-Aarteil S."/>
            <person name="Calhoun S."/>
            <person name="Haridas S."/>
            <person name="Kuo A."/>
            <person name="Mondo S."/>
            <person name="Pangilinan J."/>
            <person name="Riley R."/>
            <person name="LaButti K."/>
            <person name="Andreopoulos B."/>
            <person name="Lipzen A."/>
            <person name="Chen C."/>
            <person name="Yan M."/>
            <person name="Daum C."/>
            <person name="Ng V."/>
            <person name="Clum A."/>
            <person name="Steindorff A."/>
            <person name="Ohm R.A."/>
            <person name="Martin F."/>
            <person name="Silar P."/>
            <person name="Natvig D.O."/>
            <person name="Lalanne C."/>
            <person name="Gautier V."/>
            <person name="Ament-Velasquez S.L."/>
            <person name="Kruys A."/>
            <person name="Hutchinson M.I."/>
            <person name="Powell A.J."/>
            <person name="Barry K."/>
            <person name="Miller A.N."/>
            <person name="Grigoriev I.V."/>
            <person name="Debuchy R."/>
            <person name="Gladieux P."/>
            <person name="Hiltunen Thoren M."/>
            <person name="Johannesson H."/>
        </authorList>
    </citation>
    <scope>NUCLEOTIDE SEQUENCE</scope>
    <source>
        <strain evidence="3">CBS 168.71</strain>
    </source>
</reference>
<keyword evidence="1" id="KW-0472">Membrane</keyword>
<organism evidence="3 4">
    <name type="scientific">Chaetomium fimeti</name>
    <dbReference type="NCBI Taxonomy" id="1854472"/>
    <lineage>
        <taxon>Eukaryota</taxon>
        <taxon>Fungi</taxon>
        <taxon>Dikarya</taxon>
        <taxon>Ascomycota</taxon>
        <taxon>Pezizomycotina</taxon>
        <taxon>Sordariomycetes</taxon>
        <taxon>Sordariomycetidae</taxon>
        <taxon>Sordariales</taxon>
        <taxon>Chaetomiaceae</taxon>
        <taxon>Chaetomium</taxon>
    </lineage>
</organism>
<keyword evidence="1" id="KW-1133">Transmembrane helix</keyword>
<sequence length="300" mass="31877">MADPFTAVGLVAGILGIVGATLSTLTALREAIGNFKGASSTLSNLTEHIDNIEQLLSSLRTTLGPTDDASLPPGLRTCLESLRPSLTLLDKACRDFKTKLSEVLPPSGDKKIGTFGKIRLHFEDKEIQVFRSRIECHKSTLGVALNLATYVLSKDNREDAHDIKRAITATRSEIGGEIRGLKIALESLSLAELGVKNQSVIEVLGGEHNTALETCLTTCKSAEEAVEALTSLRVGAVQHNQNARLAMAGTVGTVTTRSQGMRVDRITGGGNATQMVLQEVGADAVQGLFGGFWDSKPPSK</sequence>
<dbReference type="AlphaFoldDB" id="A0AAE0LRG4"/>
<accession>A0AAE0LRG4</accession>
<comment type="caution">
    <text evidence="3">The sequence shown here is derived from an EMBL/GenBank/DDBJ whole genome shotgun (WGS) entry which is preliminary data.</text>
</comment>
<dbReference type="Proteomes" id="UP001278766">
    <property type="component" value="Unassembled WGS sequence"/>
</dbReference>
<keyword evidence="1" id="KW-0812">Transmembrane</keyword>
<feature type="transmembrane region" description="Helical" evidence="1">
    <location>
        <begin position="6"/>
        <end position="28"/>
    </location>
</feature>
<evidence type="ECO:0000313" key="4">
    <source>
        <dbReference type="Proteomes" id="UP001278766"/>
    </source>
</evidence>